<dbReference type="InterPro" id="IPR021077">
    <property type="entry name" value="Phage_phi-Lf_Orf112"/>
</dbReference>
<comment type="caution">
    <text evidence="2">The sequence shown here is derived from an EMBL/GenBank/DDBJ whole genome shotgun (WGS) entry which is preliminary data.</text>
</comment>
<evidence type="ECO:0000256" key="1">
    <source>
        <dbReference type="SAM" id="MobiDB-lite"/>
    </source>
</evidence>
<dbReference type="Pfam" id="PF12375">
    <property type="entry name" value="DUF3653"/>
    <property type="match status" value="1"/>
</dbReference>
<protein>
    <submittedName>
        <fullName evidence="2">Uncharacterized protein</fullName>
    </submittedName>
</protein>
<dbReference type="EMBL" id="VOCK01000101">
    <property type="protein sequence ID" value="TWQ48791.1"/>
    <property type="molecule type" value="Genomic_DNA"/>
</dbReference>
<dbReference type="AlphaFoldDB" id="A0ABD7S410"/>
<evidence type="ECO:0000313" key="3">
    <source>
        <dbReference type="Proteomes" id="UP000320455"/>
    </source>
</evidence>
<name>A0ABD7S410_XANVA</name>
<sequence length="112" mass="13150">MILDTYDRVDLTGPWAGFGFQGHRFFTPEGRDIDPVGMRYWSLTCNIAREWALMMAEERQRVWHARPADVIYLRDVLRRRREMRLSMVDGAGSADRARVVRQTRGPRSPRRG</sequence>
<reference evidence="3" key="1">
    <citation type="journal article" date="2020" name="Phytopathology">
        <title>Genomic acquisitions in emerging populations of Xanthomonas vasicola pv. vasculorum infecting corn in the U.S. and Argentina.</title>
        <authorList>
            <person name="Perez-Quintero A.L."/>
        </authorList>
    </citation>
    <scope>NUCLEOTIDE SEQUENCE [LARGE SCALE GENOMIC DNA]</scope>
    <source>
        <strain evidence="3">Xvh-L</strain>
    </source>
</reference>
<organism evidence="2 3">
    <name type="scientific">Xanthomonas vasicola</name>
    <dbReference type="NCBI Taxonomy" id="56459"/>
    <lineage>
        <taxon>Bacteria</taxon>
        <taxon>Pseudomonadati</taxon>
        <taxon>Pseudomonadota</taxon>
        <taxon>Gammaproteobacteria</taxon>
        <taxon>Lysobacterales</taxon>
        <taxon>Lysobacteraceae</taxon>
        <taxon>Xanthomonas</taxon>
    </lineage>
</organism>
<gene>
    <name evidence="2" type="ORF">FQK01_23165</name>
</gene>
<dbReference type="Proteomes" id="UP000320455">
    <property type="component" value="Unassembled WGS sequence"/>
</dbReference>
<accession>A0ABD7S410</accession>
<keyword evidence="3" id="KW-1185">Reference proteome</keyword>
<proteinExistence type="predicted"/>
<evidence type="ECO:0000313" key="2">
    <source>
        <dbReference type="EMBL" id="TWQ48791.1"/>
    </source>
</evidence>
<feature type="region of interest" description="Disordered" evidence="1">
    <location>
        <begin position="90"/>
        <end position="112"/>
    </location>
</feature>
<dbReference type="RefSeq" id="WP_039446014.1">
    <property type="nucleotide sequence ID" value="NZ_JBJNTW010000003.1"/>
</dbReference>